<protein>
    <submittedName>
        <fullName evidence="1">Uncharacterized protein</fullName>
    </submittedName>
</protein>
<evidence type="ECO:0000313" key="1">
    <source>
        <dbReference type="EMBL" id="TLS37552.1"/>
    </source>
</evidence>
<accession>A0A5R9F1N3</accession>
<organism evidence="1 2">
    <name type="scientific">Exobacillus caeni</name>
    <dbReference type="NCBI Taxonomy" id="2574798"/>
    <lineage>
        <taxon>Bacteria</taxon>
        <taxon>Bacillati</taxon>
        <taxon>Bacillota</taxon>
        <taxon>Bacilli</taxon>
        <taxon>Bacillales</taxon>
        <taxon>Guptibacillaceae</taxon>
        <taxon>Exobacillus</taxon>
    </lineage>
</organism>
<gene>
    <name evidence="1" type="ORF">FCL54_10450</name>
</gene>
<dbReference type="AlphaFoldDB" id="A0A5R9F1N3"/>
<proteinExistence type="predicted"/>
<comment type="caution">
    <text evidence="1">The sequence shown here is derived from an EMBL/GenBank/DDBJ whole genome shotgun (WGS) entry which is preliminary data.</text>
</comment>
<dbReference type="Proteomes" id="UP000308230">
    <property type="component" value="Unassembled WGS sequence"/>
</dbReference>
<reference evidence="1 2" key="1">
    <citation type="submission" date="2019-04" db="EMBL/GenBank/DDBJ databases">
        <title>Bacillus caeni sp. nov., a bacterium isolated from mangrove sediment.</title>
        <authorList>
            <person name="Huang H."/>
            <person name="Mo K."/>
            <person name="Hu Y."/>
        </authorList>
    </citation>
    <scope>NUCLEOTIDE SEQUENCE [LARGE SCALE GENOMIC DNA]</scope>
    <source>
        <strain evidence="1 2">HB172195</strain>
    </source>
</reference>
<dbReference type="EMBL" id="SWLG01000006">
    <property type="protein sequence ID" value="TLS37552.1"/>
    <property type="molecule type" value="Genomic_DNA"/>
</dbReference>
<dbReference type="RefSeq" id="WP_138126086.1">
    <property type="nucleotide sequence ID" value="NZ_SWLG01000006.1"/>
</dbReference>
<sequence>MAAVKHVLAFGPYVYRIEEVDNDLVLELFMTPEKGESVPYLKVKGVDALLQLRNILNQVIEDTKDDPVDETDFEHVPY</sequence>
<evidence type="ECO:0000313" key="2">
    <source>
        <dbReference type="Proteomes" id="UP000308230"/>
    </source>
</evidence>
<keyword evidence="2" id="KW-1185">Reference proteome</keyword>
<name>A0A5R9F1N3_9BACL</name>